<comment type="similarity">
    <text evidence="2">Belongs to the ADIPOR family.</text>
</comment>
<name>A0A1Y2HK71_9FUNG</name>
<keyword evidence="4 8" id="KW-1133">Transmembrane helix</keyword>
<dbReference type="Pfam" id="PF03006">
    <property type="entry name" value="HlyIII"/>
    <property type="match status" value="1"/>
</dbReference>
<feature type="transmembrane region" description="Helical" evidence="8">
    <location>
        <begin position="388"/>
        <end position="409"/>
    </location>
</feature>
<protein>
    <submittedName>
        <fullName evidence="9">Hemolysin-III related-domain-containing protein</fullName>
    </submittedName>
</protein>
<feature type="compositionally biased region" description="Low complexity" evidence="7">
    <location>
        <begin position="30"/>
        <end position="59"/>
    </location>
</feature>
<comment type="caution">
    <text evidence="9">The sequence shown here is derived from an EMBL/GenBank/DDBJ whole genome shotgun (WGS) entry which is preliminary data.</text>
</comment>
<evidence type="ECO:0000313" key="9">
    <source>
        <dbReference type="EMBL" id="ORZ34374.1"/>
    </source>
</evidence>
<keyword evidence="3 8" id="KW-0812">Transmembrane</keyword>
<dbReference type="PANTHER" id="PTHR20855:SF52">
    <property type="entry name" value="ADIPONECTIN RECEPTOR PROTEIN"/>
    <property type="match status" value="1"/>
</dbReference>
<evidence type="ECO:0000256" key="5">
    <source>
        <dbReference type="ARBA" id="ARBA00023136"/>
    </source>
</evidence>
<reference evidence="9 10" key="1">
    <citation type="submission" date="2016-07" db="EMBL/GenBank/DDBJ databases">
        <title>Pervasive Adenine N6-methylation of Active Genes in Fungi.</title>
        <authorList>
            <consortium name="DOE Joint Genome Institute"/>
            <person name="Mondo S.J."/>
            <person name="Dannebaum R.O."/>
            <person name="Kuo R.C."/>
            <person name="Labutti K."/>
            <person name="Haridas S."/>
            <person name="Kuo A."/>
            <person name="Salamov A."/>
            <person name="Ahrendt S.R."/>
            <person name="Lipzen A."/>
            <person name="Sullivan W."/>
            <person name="Andreopoulos W.B."/>
            <person name="Clum A."/>
            <person name="Lindquist E."/>
            <person name="Daum C."/>
            <person name="Ramamoorthy G.K."/>
            <person name="Gryganskyi A."/>
            <person name="Culley D."/>
            <person name="Magnuson J.K."/>
            <person name="James T.Y."/>
            <person name="O'Malley M.A."/>
            <person name="Stajich J.E."/>
            <person name="Spatafora J.W."/>
            <person name="Visel A."/>
            <person name="Grigoriev I.V."/>
        </authorList>
    </citation>
    <scope>NUCLEOTIDE SEQUENCE [LARGE SCALE GENOMIC DNA]</scope>
    <source>
        <strain evidence="9 10">PL171</strain>
    </source>
</reference>
<dbReference type="GO" id="GO:0046872">
    <property type="term" value="F:metal ion binding"/>
    <property type="evidence" value="ECO:0007669"/>
    <property type="project" value="UniProtKB-KW"/>
</dbReference>
<feature type="region of interest" description="Disordered" evidence="7">
    <location>
        <begin position="147"/>
        <end position="180"/>
    </location>
</feature>
<feature type="compositionally biased region" description="Low complexity" evidence="7">
    <location>
        <begin position="164"/>
        <end position="180"/>
    </location>
</feature>
<feature type="binding site" evidence="6">
    <location>
        <position position="455"/>
    </location>
    <ligand>
        <name>Zn(2+)</name>
        <dbReference type="ChEBI" id="CHEBI:29105"/>
    </ligand>
</feature>
<feature type="binding site" evidence="6">
    <location>
        <position position="459"/>
    </location>
    <ligand>
        <name>Zn(2+)</name>
        <dbReference type="ChEBI" id="CHEBI:29105"/>
    </ligand>
</feature>
<evidence type="ECO:0000256" key="3">
    <source>
        <dbReference type="ARBA" id="ARBA00022692"/>
    </source>
</evidence>
<gene>
    <name evidence="9" type="ORF">BCR44DRAFT_1436561</name>
</gene>
<feature type="transmembrane region" description="Helical" evidence="8">
    <location>
        <begin position="318"/>
        <end position="343"/>
    </location>
</feature>
<feature type="transmembrane region" description="Helical" evidence="8">
    <location>
        <begin position="290"/>
        <end position="312"/>
    </location>
</feature>
<evidence type="ECO:0000256" key="7">
    <source>
        <dbReference type="SAM" id="MobiDB-lite"/>
    </source>
</evidence>
<sequence>MTDPSAASAATVNGTKNKKKTRGKGKRHTATTASNGLAPSSSASSIESQHPSSQSPSRSLHVPPSSNANASQPLRRRNVTSSSTASNDSTHSAASIMSAAATGTDFASVNLNTYNAVHPHPSAQPDSPTAIIALDDAGDDLDDAESAKLVSQRQQRGRPDSSVALSPATSSDAADASTPPLVEDEVDDLNLLSDQPRGKPSYLTAWWTSEKLPVYSFDQVPHYLQDNPCIRTHYRAGYTYAQAWKSMFFLHNEFGNIWTHGLGLLAFLGLIASTHLFLPAQQAMWSDHLVFVVYLLSACACFLFSTCFHTHYCNGRSAYVLFGCLDYAGISILICGSSVIVTYYTHYCDSFLRTFYLVALISVSFVGIIGPMFPIWPTARFRVWRTLIYIGSGVLSGLPVIHFLIVSGIPKGIPWWALHGWLLMGATYIGGAVIYATKIPERWFPGCFDIFGHSHQWWHICVVMAASIHLYSAIDLMTWRTQQGCPVSA</sequence>
<feature type="binding site" evidence="6">
    <location>
        <position position="309"/>
    </location>
    <ligand>
        <name>Zn(2+)</name>
        <dbReference type="ChEBI" id="CHEBI:29105"/>
    </ligand>
</feature>
<feature type="compositionally biased region" description="Basic residues" evidence="7">
    <location>
        <begin position="16"/>
        <end position="29"/>
    </location>
</feature>
<dbReference type="Proteomes" id="UP000193411">
    <property type="component" value="Unassembled WGS sequence"/>
</dbReference>
<evidence type="ECO:0000313" key="10">
    <source>
        <dbReference type="Proteomes" id="UP000193411"/>
    </source>
</evidence>
<dbReference type="GO" id="GO:0038023">
    <property type="term" value="F:signaling receptor activity"/>
    <property type="evidence" value="ECO:0007669"/>
    <property type="project" value="TreeGrafter"/>
</dbReference>
<evidence type="ECO:0000256" key="8">
    <source>
        <dbReference type="SAM" id="Phobius"/>
    </source>
</evidence>
<dbReference type="GO" id="GO:0016020">
    <property type="term" value="C:membrane"/>
    <property type="evidence" value="ECO:0007669"/>
    <property type="project" value="UniProtKB-SubCell"/>
</dbReference>
<evidence type="ECO:0000256" key="2">
    <source>
        <dbReference type="ARBA" id="ARBA00007018"/>
    </source>
</evidence>
<dbReference type="AlphaFoldDB" id="A0A1Y2HK71"/>
<dbReference type="STRING" id="765915.A0A1Y2HK71"/>
<feature type="compositionally biased region" description="Low complexity" evidence="7">
    <location>
        <begin position="80"/>
        <end position="91"/>
    </location>
</feature>
<feature type="transmembrane region" description="Helical" evidence="8">
    <location>
        <begin position="257"/>
        <end position="278"/>
    </location>
</feature>
<evidence type="ECO:0000256" key="1">
    <source>
        <dbReference type="ARBA" id="ARBA00004141"/>
    </source>
</evidence>
<dbReference type="InterPro" id="IPR004254">
    <property type="entry name" value="AdipoR/HlyIII-related"/>
</dbReference>
<keyword evidence="5 8" id="KW-0472">Membrane</keyword>
<feature type="region of interest" description="Disordered" evidence="7">
    <location>
        <begin position="1"/>
        <end position="91"/>
    </location>
</feature>
<keyword evidence="10" id="KW-1185">Reference proteome</keyword>
<feature type="transmembrane region" description="Helical" evidence="8">
    <location>
        <begin position="456"/>
        <end position="474"/>
    </location>
</feature>
<keyword evidence="6" id="KW-0479">Metal-binding</keyword>
<dbReference type="OrthoDB" id="5585746at2759"/>
<evidence type="ECO:0000256" key="4">
    <source>
        <dbReference type="ARBA" id="ARBA00022989"/>
    </source>
</evidence>
<comment type="subcellular location">
    <subcellularLocation>
        <location evidence="1">Membrane</location>
        <topology evidence="1">Multi-pass membrane protein</topology>
    </subcellularLocation>
</comment>
<dbReference type="PANTHER" id="PTHR20855">
    <property type="entry name" value="ADIPOR/PROGESTIN RECEPTOR-RELATED"/>
    <property type="match status" value="1"/>
</dbReference>
<keyword evidence="6" id="KW-0862">Zinc</keyword>
<proteinExistence type="inferred from homology"/>
<evidence type="ECO:0000256" key="6">
    <source>
        <dbReference type="PIRSR" id="PIRSR604254-1"/>
    </source>
</evidence>
<dbReference type="EMBL" id="MCFL01000029">
    <property type="protein sequence ID" value="ORZ34374.1"/>
    <property type="molecule type" value="Genomic_DNA"/>
</dbReference>
<feature type="transmembrane region" description="Helical" evidence="8">
    <location>
        <begin position="355"/>
        <end position="376"/>
    </location>
</feature>
<dbReference type="GO" id="GO:0006882">
    <property type="term" value="P:intracellular zinc ion homeostasis"/>
    <property type="evidence" value="ECO:0007669"/>
    <property type="project" value="TreeGrafter"/>
</dbReference>
<accession>A0A1Y2HK71</accession>
<feature type="transmembrane region" description="Helical" evidence="8">
    <location>
        <begin position="416"/>
        <end position="436"/>
    </location>
</feature>
<organism evidence="9 10">
    <name type="scientific">Catenaria anguillulae PL171</name>
    <dbReference type="NCBI Taxonomy" id="765915"/>
    <lineage>
        <taxon>Eukaryota</taxon>
        <taxon>Fungi</taxon>
        <taxon>Fungi incertae sedis</taxon>
        <taxon>Blastocladiomycota</taxon>
        <taxon>Blastocladiomycetes</taxon>
        <taxon>Blastocladiales</taxon>
        <taxon>Catenariaceae</taxon>
        <taxon>Catenaria</taxon>
    </lineage>
</organism>